<evidence type="ECO:0000313" key="1">
    <source>
        <dbReference type="EMBL" id="MFD2531477.1"/>
    </source>
</evidence>
<evidence type="ECO:0000313" key="2">
    <source>
        <dbReference type="Proteomes" id="UP001597460"/>
    </source>
</evidence>
<dbReference type="Proteomes" id="UP001597460">
    <property type="component" value="Unassembled WGS sequence"/>
</dbReference>
<dbReference type="SUPFAM" id="SSF51412">
    <property type="entry name" value="Inosine monophosphate dehydrogenase (IMPDH)"/>
    <property type="match status" value="1"/>
</dbReference>
<keyword evidence="2" id="KW-1185">Reference proteome</keyword>
<gene>
    <name evidence="1" type="ORF">ACFSVN_03360</name>
</gene>
<dbReference type="GO" id="GO:0016787">
    <property type="term" value="F:hydrolase activity"/>
    <property type="evidence" value="ECO:0007669"/>
    <property type="project" value="UniProtKB-KW"/>
</dbReference>
<sequence length="220" mass="23930">MSFQQQDYLLSANKYKIPESIYESPGIALGENLVKSVLLSTDLSYIQNLSADAIMTVHPFDKSNKLDQVIIEFSRKPVICDIGGGLLSEERSIRLATGAFEAGASALVITKPTPPEIVARIRSEIDGPLVYTVMFEAEDIKGLHQAGVDIFNISTGEFTPETVASVRELVPDSVIMANGGPHDSTIRATIETGAEAIVFNPPTATEILRSIFDNYRNNID</sequence>
<protein>
    <submittedName>
        <fullName evidence="1">Hydrolase</fullName>
    </submittedName>
</protein>
<dbReference type="RefSeq" id="WP_390298600.1">
    <property type="nucleotide sequence ID" value="NZ_JBHULI010000003.1"/>
</dbReference>
<organism evidence="1 2">
    <name type="scientific">Gracilimonas halophila</name>
    <dbReference type="NCBI Taxonomy" id="1834464"/>
    <lineage>
        <taxon>Bacteria</taxon>
        <taxon>Pseudomonadati</taxon>
        <taxon>Balneolota</taxon>
        <taxon>Balneolia</taxon>
        <taxon>Balneolales</taxon>
        <taxon>Balneolaceae</taxon>
        <taxon>Gracilimonas</taxon>
    </lineage>
</organism>
<reference evidence="2" key="1">
    <citation type="journal article" date="2019" name="Int. J. Syst. Evol. Microbiol.">
        <title>The Global Catalogue of Microorganisms (GCM) 10K type strain sequencing project: providing services to taxonomists for standard genome sequencing and annotation.</title>
        <authorList>
            <consortium name="The Broad Institute Genomics Platform"/>
            <consortium name="The Broad Institute Genome Sequencing Center for Infectious Disease"/>
            <person name="Wu L."/>
            <person name="Ma J."/>
        </authorList>
    </citation>
    <scope>NUCLEOTIDE SEQUENCE [LARGE SCALE GENOMIC DNA]</scope>
    <source>
        <strain evidence="2">KCTC 52042</strain>
    </source>
</reference>
<dbReference type="Gene3D" id="3.20.20.70">
    <property type="entry name" value="Aldolase class I"/>
    <property type="match status" value="1"/>
</dbReference>
<accession>A0ABW5JJE6</accession>
<dbReference type="InterPro" id="IPR013785">
    <property type="entry name" value="Aldolase_TIM"/>
</dbReference>
<keyword evidence="1" id="KW-0378">Hydrolase</keyword>
<name>A0ABW5JJE6_9BACT</name>
<comment type="caution">
    <text evidence="1">The sequence shown here is derived from an EMBL/GenBank/DDBJ whole genome shotgun (WGS) entry which is preliminary data.</text>
</comment>
<dbReference type="EMBL" id="JBHULI010000003">
    <property type="protein sequence ID" value="MFD2531477.1"/>
    <property type="molecule type" value="Genomic_DNA"/>
</dbReference>
<proteinExistence type="predicted"/>